<evidence type="ECO:0000256" key="8">
    <source>
        <dbReference type="ARBA" id="ARBA00023187"/>
    </source>
</evidence>
<dbReference type="SUPFAM" id="SSF50182">
    <property type="entry name" value="Sm-like ribonucleoproteins"/>
    <property type="match status" value="1"/>
</dbReference>
<dbReference type="InterPro" id="IPR010920">
    <property type="entry name" value="LSM_dom_sf"/>
</dbReference>
<comment type="function">
    <text evidence="11 12">Plays a role in pre-mRNA splicing as a core component of the spliceosomal U1, U2, U4 and U5 small nuclear ribonucleoproteins (snRNPs), the building blocks of the spliceosome.</text>
</comment>
<dbReference type="OMA" id="KVMTQPI"/>
<keyword evidence="6 12" id="KW-0747">Spliceosome</keyword>
<dbReference type="Proteomes" id="UP000076078">
    <property type="component" value="Unassembled WGS sequence"/>
</dbReference>
<keyword evidence="7 12" id="KW-0694">RNA-binding</keyword>
<comment type="subcellular location">
    <subcellularLocation>
        <location evidence="2">Cytoplasm</location>
        <location evidence="2">Cytosol</location>
    </subcellularLocation>
    <subcellularLocation>
        <location evidence="1 12">Nucleus</location>
    </subcellularLocation>
</comment>
<dbReference type="InterPro" id="IPR001163">
    <property type="entry name" value="Sm_dom_euk/arc"/>
</dbReference>
<evidence type="ECO:0000256" key="11">
    <source>
        <dbReference type="ARBA" id="ARBA00058057"/>
    </source>
</evidence>
<dbReference type="GO" id="GO:0005829">
    <property type="term" value="C:cytosol"/>
    <property type="evidence" value="ECO:0007669"/>
    <property type="project" value="UniProtKB-SubCell"/>
</dbReference>
<keyword evidence="15" id="KW-1185">Reference proteome</keyword>
<organism evidence="14 15">
    <name type="scientific">Tieghemostelium lacteum</name>
    <name type="common">Slime mold</name>
    <name type="synonym">Dictyostelium lacteum</name>
    <dbReference type="NCBI Taxonomy" id="361077"/>
    <lineage>
        <taxon>Eukaryota</taxon>
        <taxon>Amoebozoa</taxon>
        <taxon>Evosea</taxon>
        <taxon>Eumycetozoa</taxon>
        <taxon>Dictyostelia</taxon>
        <taxon>Dictyosteliales</taxon>
        <taxon>Raperosteliaceae</taxon>
        <taxon>Tieghemostelium</taxon>
    </lineage>
</organism>
<evidence type="ECO:0000256" key="3">
    <source>
        <dbReference type="ARBA" id="ARBA00006850"/>
    </source>
</evidence>
<evidence type="ECO:0000256" key="1">
    <source>
        <dbReference type="ARBA" id="ARBA00004123"/>
    </source>
</evidence>
<evidence type="ECO:0000313" key="15">
    <source>
        <dbReference type="Proteomes" id="UP000076078"/>
    </source>
</evidence>
<keyword evidence="9 12" id="KW-0539">Nucleus</keyword>
<dbReference type="AlphaFoldDB" id="A0A151ZG37"/>
<dbReference type="GO" id="GO:0003723">
    <property type="term" value="F:RNA binding"/>
    <property type="evidence" value="ECO:0007669"/>
    <property type="project" value="UniProtKB-KW"/>
</dbReference>
<dbReference type="GO" id="GO:0005681">
    <property type="term" value="C:spliceosomal complex"/>
    <property type="evidence" value="ECO:0007669"/>
    <property type="project" value="UniProtKB-KW"/>
</dbReference>
<dbReference type="InterPro" id="IPR027078">
    <property type="entry name" value="snRNP-E"/>
</dbReference>
<sequence>MSHDKQVRSVMVKPITVIFKYLTQKTRVQVMLYEQTDLRIEGIIIGLDEYMNLVLDDAHELSLKKKTKKPLGRILLKGDNISLVLEAANRPIGTPTPTSS</sequence>
<dbReference type="FunCoup" id="A0A151ZG37">
    <property type="interactions" value="841"/>
</dbReference>
<dbReference type="GO" id="GO:0005686">
    <property type="term" value="C:U2 snRNP"/>
    <property type="evidence" value="ECO:0007669"/>
    <property type="project" value="UniProtKB-UniRule"/>
</dbReference>
<dbReference type="STRING" id="361077.A0A151ZG37"/>
<evidence type="ECO:0000259" key="13">
    <source>
        <dbReference type="PROSITE" id="PS52002"/>
    </source>
</evidence>
<evidence type="ECO:0000256" key="12">
    <source>
        <dbReference type="RuleBase" id="RU365053"/>
    </source>
</evidence>
<evidence type="ECO:0000256" key="6">
    <source>
        <dbReference type="ARBA" id="ARBA00022728"/>
    </source>
</evidence>
<evidence type="ECO:0000256" key="10">
    <source>
        <dbReference type="ARBA" id="ARBA00023274"/>
    </source>
</evidence>
<evidence type="ECO:0000256" key="5">
    <source>
        <dbReference type="ARBA" id="ARBA00022664"/>
    </source>
</evidence>
<comment type="caution">
    <text evidence="14">The sequence shown here is derived from an EMBL/GenBank/DDBJ whole genome shotgun (WGS) entry which is preliminary data.</text>
</comment>
<proteinExistence type="inferred from homology"/>
<evidence type="ECO:0000256" key="9">
    <source>
        <dbReference type="ARBA" id="ARBA00023242"/>
    </source>
</evidence>
<dbReference type="PANTHER" id="PTHR11193">
    <property type="entry name" value="SMALL NUCLEAR RIBONUCLEOPROTEIN E"/>
    <property type="match status" value="1"/>
</dbReference>
<dbReference type="GO" id="GO:0046540">
    <property type="term" value="C:U4/U6 x U5 tri-snRNP complex"/>
    <property type="evidence" value="ECO:0007669"/>
    <property type="project" value="UniProtKB-UniRule"/>
</dbReference>
<keyword evidence="5 12" id="KW-0507">mRNA processing</keyword>
<dbReference type="SMART" id="SM00651">
    <property type="entry name" value="Sm"/>
    <property type="match status" value="1"/>
</dbReference>
<dbReference type="CDD" id="cd01718">
    <property type="entry name" value="Sm_E"/>
    <property type="match status" value="1"/>
</dbReference>
<gene>
    <name evidence="14" type="ORF">DLAC_05469</name>
</gene>
<dbReference type="GO" id="GO:0005687">
    <property type="term" value="C:U4 snRNP"/>
    <property type="evidence" value="ECO:0007669"/>
    <property type="project" value="UniProtKB-UniRule"/>
</dbReference>
<dbReference type="InParanoid" id="A0A151ZG37"/>
<comment type="similarity">
    <text evidence="3 12">Belongs to the snRNP Sm proteins family.</text>
</comment>
<dbReference type="GO" id="GO:0005685">
    <property type="term" value="C:U1 snRNP"/>
    <property type="evidence" value="ECO:0007669"/>
    <property type="project" value="UniProtKB-UniRule"/>
</dbReference>
<dbReference type="GO" id="GO:0000387">
    <property type="term" value="P:spliceosomal snRNP assembly"/>
    <property type="evidence" value="ECO:0007669"/>
    <property type="project" value="UniProtKB-UniRule"/>
</dbReference>
<reference evidence="14 15" key="1">
    <citation type="submission" date="2015-12" db="EMBL/GenBank/DDBJ databases">
        <title>Dictyostelia acquired genes for synthesis and detection of signals that induce cell-type specialization by lateral gene transfer from prokaryotes.</title>
        <authorList>
            <person name="Gloeckner G."/>
            <person name="Schaap P."/>
        </authorList>
    </citation>
    <scope>NUCLEOTIDE SEQUENCE [LARGE SCALE GENOMIC DNA]</scope>
    <source>
        <strain evidence="14 15">TK</strain>
    </source>
</reference>
<evidence type="ECO:0000256" key="4">
    <source>
        <dbReference type="ARBA" id="ARBA00022490"/>
    </source>
</evidence>
<accession>A0A151ZG37</accession>
<dbReference type="EMBL" id="LODT01000028">
    <property type="protein sequence ID" value="KYQ92879.1"/>
    <property type="molecule type" value="Genomic_DNA"/>
</dbReference>
<evidence type="ECO:0000256" key="7">
    <source>
        <dbReference type="ARBA" id="ARBA00022884"/>
    </source>
</evidence>
<keyword evidence="10 12" id="KW-0687">Ribonucleoprotein</keyword>
<dbReference type="PROSITE" id="PS52002">
    <property type="entry name" value="SM"/>
    <property type="match status" value="1"/>
</dbReference>
<evidence type="ECO:0000256" key="2">
    <source>
        <dbReference type="ARBA" id="ARBA00004514"/>
    </source>
</evidence>
<dbReference type="OrthoDB" id="25620at2759"/>
<dbReference type="Gene3D" id="2.30.30.100">
    <property type="match status" value="1"/>
</dbReference>
<keyword evidence="8 12" id="KW-0508">mRNA splicing</keyword>
<protein>
    <recommendedName>
        <fullName evidence="12">Small nuclear ribonucleoprotein E</fullName>
        <shortName evidence="12">snRNP-E</shortName>
    </recommendedName>
    <alternativeName>
        <fullName evidence="12">Sm protein E</fullName>
    </alternativeName>
</protein>
<dbReference type="FunFam" id="2.30.30.100:FF:000013">
    <property type="entry name" value="Small nuclear ribonucleoprotein E"/>
    <property type="match status" value="1"/>
</dbReference>
<name>A0A151ZG37_TIELA</name>
<feature type="domain" description="Sm" evidence="13">
    <location>
        <begin position="15"/>
        <end position="90"/>
    </location>
</feature>
<dbReference type="GO" id="GO:0005682">
    <property type="term" value="C:U5 snRNP"/>
    <property type="evidence" value="ECO:0007669"/>
    <property type="project" value="UniProtKB-UniRule"/>
</dbReference>
<dbReference type="Pfam" id="PF01423">
    <property type="entry name" value="LSM"/>
    <property type="match status" value="1"/>
</dbReference>
<dbReference type="InterPro" id="IPR047575">
    <property type="entry name" value="Sm"/>
</dbReference>
<evidence type="ECO:0000313" key="14">
    <source>
        <dbReference type="EMBL" id="KYQ92879.1"/>
    </source>
</evidence>
<keyword evidence="4" id="KW-0963">Cytoplasm</keyword>